<dbReference type="SMART" id="SM00044">
    <property type="entry name" value="CYCc"/>
    <property type="match status" value="1"/>
</dbReference>
<dbReference type="OrthoDB" id="9801651at2"/>
<dbReference type="Pfam" id="PF00211">
    <property type="entry name" value="Guanylate_cyc"/>
    <property type="match status" value="1"/>
</dbReference>
<protein>
    <submittedName>
        <fullName evidence="2">Adenylate cyclase</fullName>
    </submittedName>
</protein>
<dbReference type="InterPro" id="IPR050697">
    <property type="entry name" value="Adenylyl/Guanylyl_Cyclase_3/4"/>
</dbReference>
<gene>
    <name evidence="2" type="ORF">C8N31_106160</name>
</gene>
<feature type="domain" description="Guanylate cyclase" evidence="1">
    <location>
        <begin position="230"/>
        <end position="358"/>
    </location>
</feature>
<dbReference type="InterPro" id="IPR001054">
    <property type="entry name" value="A/G_cyclase"/>
</dbReference>
<dbReference type="EMBL" id="QBKU01000006">
    <property type="protein sequence ID" value="PTX73696.1"/>
    <property type="molecule type" value="Genomic_DNA"/>
</dbReference>
<evidence type="ECO:0000259" key="1">
    <source>
        <dbReference type="PROSITE" id="PS50125"/>
    </source>
</evidence>
<evidence type="ECO:0000313" key="3">
    <source>
        <dbReference type="Proteomes" id="UP000244092"/>
    </source>
</evidence>
<dbReference type="RefSeq" id="WP_025049616.1">
    <property type="nucleotide sequence ID" value="NZ_QBKU01000006.1"/>
</dbReference>
<comment type="caution">
    <text evidence="2">The sequence shown here is derived from an EMBL/GenBank/DDBJ whole genome shotgun (WGS) entry which is preliminary data.</text>
</comment>
<dbReference type="PROSITE" id="PS50125">
    <property type="entry name" value="GUANYLATE_CYCLASE_2"/>
    <property type="match status" value="1"/>
</dbReference>
<evidence type="ECO:0000313" key="2">
    <source>
        <dbReference type="EMBL" id="PTX73696.1"/>
    </source>
</evidence>
<proteinExistence type="predicted"/>
<dbReference type="PANTHER" id="PTHR43081:SF11">
    <property type="entry name" value="BLR2264 PROTEIN"/>
    <property type="match status" value="1"/>
</dbReference>
<dbReference type="PANTHER" id="PTHR43081">
    <property type="entry name" value="ADENYLATE CYCLASE, TERMINAL-DIFFERENTIATION SPECIFIC-RELATED"/>
    <property type="match status" value="1"/>
</dbReference>
<dbReference type="InterPro" id="IPR029787">
    <property type="entry name" value="Nucleotide_cyclase"/>
</dbReference>
<dbReference type="GO" id="GO:0004016">
    <property type="term" value="F:adenylate cyclase activity"/>
    <property type="evidence" value="ECO:0007669"/>
    <property type="project" value="UniProtKB-ARBA"/>
</dbReference>
<name>A0A2T6CDZ7_9RHOB</name>
<dbReference type="Gene3D" id="3.30.70.1230">
    <property type="entry name" value="Nucleotide cyclase"/>
    <property type="match status" value="1"/>
</dbReference>
<dbReference type="Proteomes" id="UP000244092">
    <property type="component" value="Unassembled WGS sequence"/>
</dbReference>
<sequence>MKNSQYLLPANADDPWSRLDPAKVKKAVSIRDYMLGEGRFNTDANDTLTALAEQLVSAGLPLHRCVTIVRILHAINSASYRVWEQGRGAISNVFPYIGTASTEYETSPSALAHQTGRWVRFNPQNLQETDFNLVPELKQAGLTDYICAPTLMANGMQNIFSFATQAEAGFSDVDVALLRATFPAIEACQEILVMHRILKEVTRMYVGEEPHERILAGDVRRGEVTRLRSAILFADMREFTLLTSDLSAESATALLNEYYDCVVPAVEKNGGEVLKFIGDGVLAIFRAGQDDAKACAKALRAARQGLQAVVGRRKSAVIQFDVGVALHFGEVAYGNIGSGARLDYTVIGRDVNLASRLADMCGTLGKTILVSEEICQHLSDEAFETCGSYELKGLAGKIPVFSEG</sequence>
<dbReference type="GO" id="GO:0006171">
    <property type="term" value="P:cAMP biosynthetic process"/>
    <property type="evidence" value="ECO:0007669"/>
    <property type="project" value="TreeGrafter"/>
</dbReference>
<organism evidence="2 3">
    <name type="scientific">Sulfitobacter mediterraneus</name>
    <dbReference type="NCBI Taxonomy" id="83219"/>
    <lineage>
        <taxon>Bacteria</taxon>
        <taxon>Pseudomonadati</taxon>
        <taxon>Pseudomonadota</taxon>
        <taxon>Alphaproteobacteria</taxon>
        <taxon>Rhodobacterales</taxon>
        <taxon>Roseobacteraceae</taxon>
        <taxon>Sulfitobacter</taxon>
    </lineage>
</organism>
<dbReference type="AlphaFoldDB" id="A0A2T6CDZ7"/>
<dbReference type="GO" id="GO:0035556">
    <property type="term" value="P:intracellular signal transduction"/>
    <property type="evidence" value="ECO:0007669"/>
    <property type="project" value="InterPro"/>
</dbReference>
<dbReference type="SUPFAM" id="SSF55073">
    <property type="entry name" value="Nucleotide cyclase"/>
    <property type="match status" value="1"/>
</dbReference>
<dbReference type="CDD" id="cd07302">
    <property type="entry name" value="CHD"/>
    <property type="match status" value="1"/>
</dbReference>
<reference evidence="2 3" key="1">
    <citation type="submission" date="2018-04" db="EMBL/GenBank/DDBJ databases">
        <title>Genomic Encyclopedia of Archaeal and Bacterial Type Strains, Phase II (KMG-II): from individual species to whole genera.</title>
        <authorList>
            <person name="Goeker M."/>
        </authorList>
    </citation>
    <scope>NUCLEOTIDE SEQUENCE [LARGE SCALE GENOMIC DNA]</scope>
    <source>
        <strain evidence="2 3">DSM 12244</strain>
    </source>
</reference>
<accession>A0A2T6CDZ7</accession>